<dbReference type="AlphaFoldDB" id="A0A340XXM8"/>
<evidence type="ECO:0000259" key="11">
    <source>
        <dbReference type="PROSITE" id="PS51721"/>
    </source>
</evidence>
<evidence type="ECO:0000313" key="13">
    <source>
        <dbReference type="RefSeq" id="XP_007465908.1"/>
    </source>
</evidence>
<dbReference type="Pfam" id="PF01926">
    <property type="entry name" value="MMR_HSR1"/>
    <property type="match status" value="1"/>
</dbReference>
<keyword evidence="5" id="KW-0378">Hydrolase</keyword>
<dbReference type="PANTHER" id="PTHR45709:SF2">
    <property type="entry name" value="LARGE SUBUNIT GTPASE 1 HOMOLOG"/>
    <property type="match status" value="1"/>
</dbReference>
<comment type="function">
    <text evidence="9">Functions as a GTPase. May act by mediating the release of NMD3 from the 60S ribosomal subunit after export into the cytoplasm during the 60S ribosomal subunit maturation.</text>
</comment>
<gene>
    <name evidence="13" type="primary">LSG1</name>
</gene>
<proteinExistence type="predicted"/>
<dbReference type="GO" id="GO:0000054">
    <property type="term" value="P:ribosomal subunit export from nucleus"/>
    <property type="evidence" value="ECO:0007669"/>
    <property type="project" value="TreeGrafter"/>
</dbReference>
<keyword evidence="6" id="KW-0342">GTP-binding</keyword>
<dbReference type="GeneID" id="103077494"/>
<evidence type="ECO:0000256" key="1">
    <source>
        <dbReference type="ARBA" id="ARBA00004408"/>
    </source>
</evidence>
<dbReference type="PRINTS" id="PR00326">
    <property type="entry name" value="GTP1OBG"/>
</dbReference>
<feature type="region of interest" description="Disordered" evidence="10">
    <location>
        <begin position="620"/>
        <end position="653"/>
    </location>
</feature>
<keyword evidence="4" id="KW-0547">Nucleotide-binding</keyword>
<dbReference type="PANTHER" id="PTHR45709">
    <property type="entry name" value="LARGE SUBUNIT GTPASE 1 HOMOLOG-RELATED"/>
    <property type="match status" value="1"/>
</dbReference>
<dbReference type="SUPFAM" id="SSF52540">
    <property type="entry name" value="P-loop containing nucleoside triphosphate hydrolases"/>
    <property type="match status" value="1"/>
</dbReference>
<organism evidence="12 13">
    <name type="scientific">Lipotes vexillifer</name>
    <name type="common">Yangtze river dolphin</name>
    <dbReference type="NCBI Taxonomy" id="118797"/>
    <lineage>
        <taxon>Eukaryota</taxon>
        <taxon>Metazoa</taxon>
        <taxon>Chordata</taxon>
        <taxon>Craniata</taxon>
        <taxon>Vertebrata</taxon>
        <taxon>Euteleostomi</taxon>
        <taxon>Mammalia</taxon>
        <taxon>Eutheria</taxon>
        <taxon>Laurasiatheria</taxon>
        <taxon>Artiodactyla</taxon>
        <taxon>Whippomorpha</taxon>
        <taxon>Cetacea</taxon>
        <taxon>Odontoceti</taxon>
        <taxon>Lipotidae</taxon>
        <taxon>Lipotes</taxon>
    </lineage>
</organism>
<sequence>MGRRRALEAGSLGRALIRQQVQRSRSHRHTDSWLHTSELNDGYDWGRLNLQSVTEQSSLDDFLATAELAGTEFVAEKLNIKFVPPEARTGLLSFEENQRIRKLHEENKQFLCIPRRPKWDQKTSAEELKQAEKDNFLEWRRQLVRLEEEQNLILTPFERNLDFWRQLWRVIERSDIVVQIVDARNPLLFRCEDLECYVKTVDDNKENVILINKADLMTAEQRSAWAEFFEKENVKVIFWSALSEAIQLIDDSKEEVNGDSGEAITAEFGNSSCDEAETLHKETEHLSVNEVAGSDEDDSEYEDCWQEEEDWQTCSEEGSGPDEQACGQDWKERCTVRSEAQGRKTPQKRQIHNFSHLVSKQELLEIFKQLHSGKKVKNGQLTVGLVGYPNVGKSSTINTIMGNKKVSVSATPGHTKHFQTLYVEPGLCLCDCPGLVMPSFVSTKAEMICSGILPIDQMRDHLPPISLICQNIPRHVLEATYGIDIIKPREDEDPQRPPTSEELLTAYGCMRGFMTAHGQPDQPRSARYILKDYVNGKLLYCHPPPGRDPLTFQYQHQRLLEKKANGGEIKMQPRRNKKANQIENVVDKTFFHQENLRALTKGVQAVMGYKPGSGLVTATTVSSSETGAGKPWKKHGNRNKKEKSRRLYKHLDT</sequence>
<evidence type="ECO:0000256" key="3">
    <source>
        <dbReference type="ARBA" id="ARBA00022490"/>
    </source>
</evidence>
<protein>
    <recommendedName>
        <fullName evidence="7">Large subunit GTPase 1 homolog</fullName>
    </recommendedName>
</protein>
<feature type="domain" description="CP-type G" evidence="11">
    <location>
        <begin position="164"/>
        <end position="438"/>
    </location>
</feature>
<comment type="subcellular location">
    <subcellularLocation>
        <location evidence="2">Cytoplasm</location>
    </subcellularLocation>
    <subcellularLocation>
        <location evidence="1">Nucleus</location>
        <location evidence="1">Cajal body</location>
    </subcellularLocation>
</comment>
<evidence type="ECO:0000256" key="10">
    <source>
        <dbReference type="SAM" id="MobiDB-lite"/>
    </source>
</evidence>
<dbReference type="FunCoup" id="A0A340XXM8">
    <property type="interactions" value="3786"/>
</dbReference>
<feature type="compositionally biased region" description="Basic residues" evidence="10">
    <location>
        <begin position="631"/>
        <end position="653"/>
    </location>
</feature>
<dbReference type="GO" id="GO:0003924">
    <property type="term" value="F:GTPase activity"/>
    <property type="evidence" value="ECO:0007669"/>
    <property type="project" value="InterPro"/>
</dbReference>
<comment type="catalytic activity">
    <reaction evidence="8">
        <text>GTP + H2O = GDP + phosphate + H(+)</text>
        <dbReference type="Rhea" id="RHEA:19669"/>
        <dbReference type="ChEBI" id="CHEBI:15377"/>
        <dbReference type="ChEBI" id="CHEBI:15378"/>
        <dbReference type="ChEBI" id="CHEBI:37565"/>
        <dbReference type="ChEBI" id="CHEBI:43474"/>
        <dbReference type="ChEBI" id="CHEBI:58189"/>
    </reaction>
</comment>
<evidence type="ECO:0000256" key="7">
    <source>
        <dbReference type="ARBA" id="ARBA00040145"/>
    </source>
</evidence>
<evidence type="ECO:0000256" key="6">
    <source>
        <dbReference type="ARBA" id="ARBA00023134"/>
    </source>
</evidence>
<dbReference type="GO" id="GO:0005829">
    <property type="term" value="C:cytosol"/>
    <property type="evidence" value="ECO:0007669"/>
    <property type="project" value="TreeGrafter"/>
</dbReference>
<name>A0A340XXM8_LIPVE</name>
<evidence type="ECO:0000313" key="12">
    <source>
        <dbReference type="Proteomes" id="UP000265300"/>
    </source>
</evidence>
<dbReference type="InterPro" id="IPR043358">
    <property type="entry name" value="GNL1-like"/>
</dbReference>
<dbReference type="InterPro" id="IPR030378">
    <property type="entry name" value="G_CP_dom"/>
</dbReference>
<evidence type="ECO:0000256" key="9">
    <source>
        <dbReference type="ARBA" id="ARBA00093349"/>
    </source>
</evidence>
<evidence type="ECO:0000256" key="2">
    <source>
        <dbReference type="ARBA" id="ARBA00004496"/>
    </source>
</evidence>
<keyword evidence="12" id="KW-1185">Reference proteome</keyword>
<dbReference type="KEGG" id="lve:103077494"/>
<evidence type="ECO:0000256" key="8">
    <source>
        <dbReference type="ARBA" id="ARBA00048548"/>
    </source>
</evidence>
<accession>A0A340XXM8</accession>
<dbReference type="InParanoid" id="A0A340XXM8"/>
<dbReference type="Gene3D" id="3.40.50.300">
    <property type="entry name" value="P-loop containing nucleotide triphosphate hydrolases"/>
    <property type="match status" value="1"/>
</dbReference>
<dbReference type="CTD" id="55341"/>
<dbReference type="InterPro" id="IPR027417">
    <property type="entry name" value="P-loop_NTPase"/>
</dbReference>
<dbReference type="GO" id="GO:0015030">
    <property type="term" value="C:Cajal body"/>
    <property type="evidence" value="ECO:0007669"/>
    <property type="project" value="UniProtKB-SubCell"/>
</dbReference>
<dbReference type="CDD" id="cd01857">
    <property type="entry name" value="HSR1_MMR1"/>
    <property type="match status" value="1"/>
</dbReference>
<evidence type="ECO:0000256" key="5">
    <source>
        <dbReference type="ARBA" id="ARBA00022801"/>
    </source>
</evidence>
<dbReference type="RefSeq" id="XP_007465908.1">
    <property type="nucleotide sequence ID" value="XM_007465846.1"/>
</dbReference>
<keyword evidence="3" id="KW-0963">Cytoplasm</keyword>
<dbReference type="InterPro" id="IPR006073">
    <property type="entry name" value="GTP-bd"/>
</dbReference>
<dbReference type="Proteomes" id="UP000265300">
    <property type="component" value="Unplaced"/>
</dbReference>
<reference evidence="13" key="1">
    <citation type="submission" date="2025-08" db="UniProtKB">
        <authorList>
            <consortium name="RefSeq"/>
        </authorList>
    </citation>
    <scope>IDENTIFICATION</scope>
</reference>
<dbReference type="GO" id="GO:0005525">
    <property type="term" value="F:GTP binding"/>
    <property type="evidence" value="ECO:0007669"/>
    <property type="project" value="UniProtKB-KW"/>
</dbReference>
<dbReference type="PROSITE" id="PS51721">
    <property type="entry name" value="G_CP"/>
    <property type="match status" value="1"/>
</dbReference>
<dbReference type="OrthoDB" id="61815at2759"/>
<evidence type="ECO:0000256" key="4">
    <source>
        <dbReference type="ARBA" id="ARBA00022741"/>
    </source>
</evidence>
<dbReference type="STRING" id="118797.A0A340XXM8"/>